<dbReference type="AlphaFoldDB" id="A0A9P6YLX0"/>
<evidence type="ECO:0000256" key="2">
    <source>
        <dbReference type="PROSITE-ProRule" id="PRU00035"/>
    </source>
</evidence>
<dbReference type="SMART" id="SM00297">
    <property type="entry name" value="BROMO"/>
    <property type="match status" value="1"/>
</dbReference>
<evidence type="ECO:0000256" key="1">
    <source>
        <dbReference type="ARBA" id="ARBA00023117"/>
    </source>
</evidence>
<dbReference type="GO" id="GO:0035267">
    <property type="term" value="C:NuA4 histone acetyltransferase complex"/>
    <property type="evidence" value="ECO:0007669"/>
    <property type="project" value="TreeGrafter"/>
</dbReference>
<reference evidence="6" key="1">
    <citation type="journal article" date="2020" name="Microb. Genom.">
        <title>Genetic diversity of clinical and environmental Mucorales isolates obtained from an investigation of mucormycosis cases among solid organ transplant recipients.</title>
        <authorList>
            <person name="Nguyen M.H."/>
            <person name="Kaul D."/>
            <person name="Muto C."/>
            <person name="Cheng S.J."/>
            <person name="Richter R.A."/>
            <person name="Bruno V.M."/>
            <person name="Liu G."/>
            <person name="Beyhan S."/>
            <person name="Sundermann A.J."/>
            <person name="Mounaud S."/>
            <person name="Pasculle A.W."/>
            <person name="Nierman W.C."/>
            <person name="Driscoll E."/>
            <person name="Cumbie R."/>
            <person name="Clancy C.J."/>
            <person name="Dupont C.L."/>
        </authorList>
    </citation>
    <scope>NUCLEOTIDE SEQUENCE</scope>
    <source>
        <strain evidence="6">GL16</strain>
    </source>
</reference>
<dbReference type="PROSITE" id="PS51293">
    <property type="entry name" value="SANT"/>
    <property type="match status" value="1"/>
</dbReference>
<protein>
    <recommendedName>
        <fullName evidence="8">Bromo domain-containing protein</fullName>
    </recommendedName>
</protein>
<evidence type="ECO:0000256" key="3">
    <source>
        <dbReference type="SAM" id="MobiDB-lite"/>
    </source>
</evidence>
<dbReference type="SUPFAM" id="SSF46689">
    <property type="entry name" value="Homeodomain-like"/>
    <property type="match status" value="1"/>
</dbReference>
<feature type="compositionally biased region" description="Basic and acidic residues" evidence="3">
    <location>
        <begin position="213"/>
        <end position="230"/>
    </location>
</feature>
<dbReference type="SMART" id="SM00717">
    <property type="entry name" value="SANT"/>
    <property type="match status" value="1"/>
</dbReference>
<proteinExistence type="predicted"/>
<dbReference type="Gene3D" id="1.10.10.60">
    <property type="entry name" value="Homeodomain-like"/>
    <property type="match status" value="1"/>
</dbReference>
<dbReference type="Pfam" id="PF00439">
    <property type="entry name" value="Bromodomain"/>
    <property type="match status" value="1"/>
</dbReference>
<accession>A0A9P6YLX0</accession>
<gene>
    <name evidence="6" type="ORF">G6F51_001488</name>
</gene>
<feature type="compositionally biased region" description="Acidic residues" evidence="3">
    <location>
        <begin position="130"/>
        <end position="145"/>
    </location>
</feature>
<dbReference type="InterPro" id="IPR001487">
    <property type="entry name" value="Bromodomain"/>
</dbReference>
<dbReference type="InterPro" id="IPR017884">
    <property type="entry name" value="SANT_dom"/>
</dbReference>
<evidence type="ECO:0000259" key="5">
    <source>
        <dbReference type="PROSITE" id="PS51293"/>
    </source>
</evidence>
<feature type="compositionally biased region" description="Basic and acidic residues" evidence="3">
    <location>
        <begin position="294"/>
        <end position="314"/>
    </location>
</feature>
<dbReference type="PRINTS" id="PR00503">
    <property type="entry name" value="BROMODOMAIN"/>
</dbReference>
<comment type="caution">
    <text evidence="6">The sequence shown here is derived from an EMBL/GenBank/DDBJ whole genome shotgun (WGS) entry which is preliminary data.</text>
</comment>
<dbReference type="GO" id="GO:0006325">
    <property type="term" value="P:chromatin organization"/>
    <property type="evidence" value="ECO:0007669"/>
    <property type="project" value="UniProtKB-ARBA"/>
</dbReference>
<dbReference type="CDD" id="cd00167">
    <property type="entry name" value="SANT"/>
    <property type="match status" value="1"/>
</dbReference>
<feature type="compositionally biased region" description="Polar residues" evidence="3">
    <location>
        <begin position="325"/>
        <end position="338"/>
    </location>
</feature>
<dbReference type="InterPro" id="IPR001005">
    <property type="entry name" value="SANT/Myb"/>
</dbReference>
<dbReference type="SUPFAM" id="SSF47370">
    <property type="entry name" value="Bromodomain"/>
    <property type="match status" value="1"/>
</dbReference>
<feature type="compositionally biased region" description="Polar residues" evidence="3">
    <location>
        <begin position="253"/>
        <end position="272"/>
    </location>
</feature>
<feature type="region of interest" description="Disordered" evidence="3">
    <location>
        <begin position="481"/>
        <end position="509"/>
    </location>
</feature>
<feature type="compositionally biased region" description="Polar residues" evidence="3">
    <location>
        <begin position="351"/>
        <end position="368"/>
    </location>
</feature>
<evidence type="ECO:0008006" key="8">
    <source>
        <dbReference type="Google" id="ProtNLM"/>
    </source>
</evidence>
<feature type="region of interest" description="Disordered" evidence="3">
    <location>
        <begin position="123"/>
        <end position="376"/>
    </location>
</feature>
<feature type="compositionally biased region" description="Basic and acidic residues" evidence="3">
    <location>
        <begin position="146"/>
        <end position="172"/>
    </location>
</feature>
<dbReference type="OrthoDB" id="1742084at2759"/>
<dbReference type="InterPro" id="IPR009057">
    <property type="entry name" value="Homeodomain-like_sf"/>
</dbReference>
<evidence type="ECO:0000313" key="7">
    <source>
        <dbReference type="Proteomes" id="UP000717996"/>
    </source>
</evidence>
<organism evidence="6 7">
    <name type="scientific">Rhizopus oryzae</name>
    <name type="common">Mucormycosis agent</name>
    <name type="synonym">Rhizopus arrhizus var. delemar</name>
    <dbReference type="NCBI Taxonomy" id="64495"/>
    <lineage>
        <taxon>Eukaryota</taxon>
        <taxon>Fungi</taxon>
        <taxon>Fungi incertae sedis</taxon>
        <taxon>Mucoromycota</taxon>
        <taxon>Mucoromycotina</taxon>
        <taxon>Mucoromycetes</taxon>
        <taxon>Mucorales</taxon>
        <taxon>Mucorineae</taxon>
        <taxon>Rhizopodaceae</taxon>
        <taxon>Rhizopus</taxon>
    </lineage>
</organism>
<dbReference type="Gene3D" id="1.20.920.10">
    <property type="entry name" value="Bromodomain-like"/>
    <property type="match status" value="1"/>
</dbReference>
<dbReference type="Proteomes" id="UP000717996">
    <property type="component" value="Unassembled WGS sequence"/>
</dbReference>
<dbReference type="PANTHER" id="PTHR15398">
    <property type="entry name" value="BROMODOMAIN-CONTAINING PROTEIN 8"/>
    <property type="match status" value="1"/>
</dbReference>
<dbReference type="PANTHER" id="PTHR15398:SF4">
    <property type="entry name" value="BROMODOMAIN-CONTAINING PROTEIN 8 ISOFORM X1"/>
    <property type="match status" value="1"/>
</dbReference>
<keyword evidence="1 2" id="KW-0103">Bromodomain</keyword>
<feature type="domain" description="SANT" evidence="5">
    <location>
        <begin position="1"/>
        <end position="35"/>
    </location>
</feature>
<evidence type="ECO:0000259" key="4">
    <source>
        <dbReference type="PROSITE" id="PS50014"/>
    </source>
</evidence>
<name>A0A9P6YLX0_RHIOR</name>
<dbReference type="InterPro" id="IPR036427">
    <property type="entry name" value="Bromodomain-like_sf"/>
</dbReference>
<sequence length="509" mass="58526">MSTTEWTVLEKLLLSQAVYKYGEDNWFQIARNLKHHALLDRPSDYFNQKNCSLQYYLMIEDMDKEKRQQSLMMQDMPVVVRLARQLYSQRLEELKKAISEDEEKFLVLVSEIEDIRSGKLDNQLLKNENAEEQGSEPIENESTEPLEDKNQDEHQMEKEKEITDKAENEKPNGDGIESQTMSENDKIEENNMLNQPENPKEEQIQEAQYNEEPELKKESMDDKVEKEKKITAAIEEIPTTLTEQKNATDNKNDSNQSPAIESTQPEQVSDATSDAVKISRKRVADEDALTSYELETKRARREERTPSDVEHEVENAPLTVDTARTDYSTDAEMSQGTTPADVKDGYESVGGSESNAPTPTNERSINSKKPNKDDPRYKSWLKNINLLWREIANHKNGAMFMNPIKESIAPQYYDIVKSPMDLKTIKNRIRDGLINTTTEFERDVILMLTNSLMYNTEGTEVYQMAKEMLDDSTEKLRIFKTADEDTSASTHTRASSMAAKDRRKSLANE</sequence>
<dbReference type="EMBL" id="JAANIT010000112">
    <property type="protein sequence ID" value="KAG1552000.1"/>
    <property type="molecule type" value="Genomic_DNA"/>
</dbReference>
<feature type="domain" description="Bromo" evidence="4">
    <location>
        <begin position="392"/>
        <end position="462"/>
    </location>
</feature>
<dbReference type="PROSITE" id="PS50014">
    <property type="entry name" value="BROMODOMAIN_2"/>
    <property type="match status" value="1"/>
</dbReference>
<evidence type="ECO:0000313" key="6">
    <source>
        <dbReference type="EMBL" id="KAG1552000.1"/>
    </source>
</evidence>